<evidence type="ECO:0000256" key="2">
    <source>
        <dbReference type="ARBA" id="ARBA00022679"/>
    </source>
</evidence>
<evidence type="ECO:0000313" key="11">
    <source>
        <dbReference type="Proteomes" id="UP000277811"/>
    </source>
</evidence>
<keyword evidence="1 8" id="KW-0444">Lipid biosynthesis</keyword>
<feature type="binding site" evidence="8">
    <location>
        <position position="8"/>
    </location>
    <ligand>
        <name>Mg(2+)</name>
        <dbReference type="ChEBI" id="CHEBI:18420"/>
    </ligand>
</feature>
<keyword evidence="11" id="KW-1185">Reference proteome</keyword>
<proteinExistence type="inferred from homology"/>
<dbReference type="InterPro" id="IPR002582">
    <property type="entry name" value="ACPS"/>
</dbReference>
<comment type="function">
    <text evidence="8">Transfers the 4'-phosphopantetheine moiety from coenzyme A to a Ser of acyl-carrier-protein.</text>
</comment>
<comment type="subcellular location">
    <subcellularLocation>
        <location evidence="8">Cytoplasm</location>
    </subcellularLocation>
</comment>
<evidence type="ECO:0000256" key="5">
    <source>
        <dbReference type="ARBA" id="ARBA00022842"/>
    </source>
</evidence>
<keyword evidence="4 8" id="KW-0276">Fatty acid metabolism</keyword>
<comment type="similarity">
    <text evidence="8">Belongs to the P-Pant transferase superfamily. AcpS family.</text>
</comment>
<dbReference type="NCBIfam" id="TIGR00556">
    <property type="entry name" value="pantethn_trn"/>
    <property type="match status" value="1"/>
</dbReference>
<feature type="binding site" evidence="8">
    <location>
        <position position="56"/>
    </location>
    <ligand>
        <name>Mg(2+)</name>
        <dbReference type="ChEBI" id="CHEBI:18420"/>
    </ligand>
</feature>
<evidence type="ECO:0000256" key="6">
    <source>
        <dbReference type="ARBA" id="ARBA00023098"/>
    </source>
</evidence>
<dbReference type="RefSeq" id="WP_122626785.1">
    <property type="nucleotide sequence ID" value="NZ_UPPP01000059.1"/>
</dbReference>
<protein>
    <recommendedName>
        <fullName evidence="8">Holo-[acyl-carrier-protein] synthase</fullName>
        <shortName evidence="8">Holo-ACP synthase</shortName>
        <ecNumber evidence="8">2.7.8.7</ecNumber>
    </recommendedName>
    <alternativeName>
        <fullName evidence="8">4'-phosphopantetheinyl transferase AcpS</fullName>
    </alternativeName>
</protein>
<gene>
    <name evidence="8" type="primary">acpS</name>
    <name evidence="10" type="ORF">LUCI_1024</name>
</gene>
<dbReference type="GO" id="GO:0000287">
    <property type="term" value="F:magnesium ion binding"/>
    <property type="evidence" value="ECO:0007669"/>
    <property type="project" value="UniProtKB-UniRule"/>
</dbReference>
<dbReference type="GO" id="GO:0006633">
    <property type="term" value="P:fatty acid biosynthetic process"/>
    <property type="evidence" value="ECO:0007669"/>
    <property type="project" value="UniProtKB-UniRule"/>
</dbReference>
<dbReference type="EC" id="2.7.8.7" evidence="8"/>
<accession>A0A498R6M2</accession>
<keyword evidence="2 8" id="KW-0808">Transferase</keyword>
<dbReference type="InterPro" id="IPR037143">
    <property type="entry name" value="4-PPantetheinyl_Trfase_dom_sf"/>
</dbReference>
<dbReference type="SUPFAM" id="SSF56214">
    <property type="entry name" value="4'-phosphopantetheinyl transferase"/>
    <property type="match status" value="1"/>
</dbReference>
<organism evidence="10 11">
    <name type="scientific">Lucifera butyrica</name>
    <dbReference type="NCBI Taxonomy" id="1351585"/>
    <lineage>
        <taxon>Bacteria</taxon>
        <taxon>Bacillati</taxon>
        <taxon>Bacillota</taxon>
        <taxon>Negativicutes</taxon>
        <taxon>Veillonellales</taxon>
        <taxon>Veillonellaceae</taxon>
        <taxon>Lucifera</taxon>
    </lineage>
</organism>
<keyword evidence="8" id="KW-0963">Cytoplasm</keyword>
<dbReference type="Gene3D" id="3.90.470.20">
    <property type="entry name" value="4'-phosphopantetheinyl transferase domain"/>
    <property type="match status" value="1"/>
</dbReference>
<keyword evidence="3 8" id="KW-0479">Metal-binding</keyword>
<dbReference type="InterPro" id="IPR008278">
    <property type="entry name" value="4-PPantetheinyl_Trfase_dom"/>
</dbReference>
<evidence type="ECO:0000256" key="1">
    <source>
        <dbReference type="ARBA" id="ARBA00022516"/>
    </source>
</evidence>
<evidence type="ECO:0000256" key="8">
    <source>
        <dbReference type="HAMAP-Rule" id="MF_00101"/>
    </source>
</evidence>
<comment type="cofactor">
    <cofactor evidence="8">
        <name>Mg(2+)</name>
        <dbReference type="ChEBI" id="CHEBI:18420"/>
    </cofactor>
</comment>
<dbReference type="HAMAP" id="MF_00101">
    <property type="entry name" value="AcpS"/>
    <property type="match status" value="1"/>
</dbReference>
<dbReference type="GO" id="GO:0005737">
    <property type="term" value="C:cytoplasm"/>
    <property type="evidence" value="ECO:0007669"/>
    <property type="project" value="UniProtKB-SubCell"/>
</dbReference>
<evidence type="ECO:0000259" key="9">
    <source>
        <dbReference type="Pfam" id="PF01648"/>
    </source>
</evidence>
<dbReference type="Pfam" id="PF01648">
    <property type="entry name" value="ACPS"/>
    <property type="match status" value="1"/>
</dbReference>
<dbReference type="Proteomes" id="UP000277811">
    <property type="component" value="Unassembled WGS sequence"/>
</dbReference>
<keyword evidence="7 8" id="KW-0275">Fatty acid biosynthesis</keyword>
<keyword evidence="6 8" id="KW-0443">Lipid metabolism</keyword>
<comment type="catalytic activity">
    <reaction evidence="8">
        <text>apo-[ACP] + CoA = holo-[ACP] + adenosine 3',5'-bisphosphate + H(+)</text>
        <dbReference type="Rhea" id="RHEA:12068"/>
        <dbReference type="Rhea" id="RHEA-COMP:9685"/>
        <dbReference type="Rhea" id="RHEA-COMP:9690"/>
        <dbReference type="ChEBI" id="CHEBI:15378"/>
        <dbReference type="ChEBI" id="CHEBI:29999"/>
        <dbReference type="ChEBI" id="CHEBI:57287"/>
        <dbReference type="ChEBI" id="CHEBI:58343"/>
        <dbReference type="ChEBI" id="CHEBI:64479"/>
        <dbReference type="EC" id="2.7.8.7"/>
    </reaction>
</comment>
<feature type="domain" description="4'-phosphopantetheinyl transferase" evidence="9">
    <location>
        <begin position="4"/>
        <end position="117"/>
    </location>
</feature>
<evidence type="ECO:0000313" key="10">
    <source>
        <dbReference type="EMBL" id="VBB05813.1"/>
    </source>
</evidence>
<name>A0A498R6M2_9FIRM</name>
<dbReference type="InterPro" id="IPR004568">
    <property type="entry name" value="Ppantetheine-prot_Trfase_dom"/>
</dbReference>
<dbReference type="EMBL" id="UPPP01000059">
    <property type="protein sequence ID" value="VBB05813.1"/>
    <property type="molecule type" value="Genomic_DNA"/>
</dbReference>
<dbReference type="NCBIfam" id="TIGR00516">
    <property type="entry name" value="acpS"/>
    <property type="match status" value="1"/>
</dbReference>
<dbReference type="AlphaFoldDB" id="A0A498R6M2"/>
<sequence length="138" mass="14966">MIAGVGIDIIEISRIKAALERASFVKRVFTVQEQLYCDGRGVQRAASYAARFAGKEAVLKAFGTGLVQGSWQDVEIKVSENGRPGVNLTGYFASLAEQRKITHIYISLTHAQEYAAAQVVMWGGNENESCNRPGNAGD</sequence>
<reference evidence="10 11" key="1">
    <citation type="submission" date="2018-06" db="EMBL/GenBank/DDBJ databases">
        <authorList>
            <person name="Strepis N."/>
        </authorList>
    </citation>
    <scope>NUCLEOTIDE SEQUENCE [LARGE SCALE GENOMIC DNA]</scope>
    <source>
        <strain evidence="10">LUCI</strain>
    </source>
</reference>
<evidence type="ECO:0000256" key="7">
    <source>
        <dbReference type="ARBA" id="ARBA00023160"/>
    </source>
</evidence>
<dbReference type="OrthoDB" id="517356at2"/>
<evidence type="ECO:0000256" key="3">
    <source>
        <dbReference type="ARBA" id="ARBA00022723"/>
    </source>
</evidence>
<evidence type="ECO:0000256" key="4">
    <source>
        <dbReference type="ARBA" id="ARBA00022832"/>
    </source>
</evidence>
<dbReference type="GO" id="GO:0008897">
    <property type="term" value="F:holo-[acyl-carrier-protein] synthase activity"/>
    <property type="evidence" value="ECO:0007669"/>
    <property type="project" value="UniProtKB-UniRule"/>
</dbReference>
<keyword evidence="5 8" id="KW-0460">Magnesium</keyword>